<sequence length="214" mass="24331">MKILVIGDAHVTGFGLSAGQVGFVGHFVRQISRAGQPVTVELHSPPTLADCHAQLVRLPLERYDLIIWQCGADALSQPPTPTEPTTGWQRICQQIRAVVSGKSMRDDAATYRQAMLTLLRPQRHKVLIMLPIEQPQDLTWWGRQQRRAFLGEGYQQGFSMFDTSLHVRPTDEYFLDRHPAYLNAISHELIGRALFDFYQATPTIVAIRWVRKNE</sequence>
<reference evidence="1 2" key="1">
    <citation type="submission" date="2020-04" db="EMBL/GenBank/DDBJ databases">
        <title>Genome sequencing of novel species.</title>
        <authorList>
            <person name="Heo J."/>
            <person name="Kim S.-J."/>
            <person name="Kim J.-S."/>
            <person name="Hong S.-B."/>
            <person name="Kwon S.-W."/>
        </authorList>
    </citation>
    <scope>NUCLEOTIDE SEQUENCE [LARGE SCALE GENOMIC DNA]</scope>
    <source>
        <strain evidence="1 2">CJU-R4</strain>
    </source>
</reference>
<dbReference type="EMBL" id="CP051677">
    <property type="protein sequence ID" value="QJD80088.1"/>
    <property type="molecule type" value="Genomic_DNA"/>
</dbReference>
<proteinExistence type="predicted"/>
<evidence type="ECO:0008006" key="3">
    <source>
        <dbReference type="Google" id="ProtNLM"/>
    </source>
</evidence>
<keyword evidence="2" id="KW-1185">Reference proteome</keyword>
<gene>
    <name evidence="1" type="ORF">HH216_17975</name>
</gene>
<dbReference type="Proteomes" id="UP000501128">
    <property type="component" value="Chromosome"/>
</dbReference>
<organism evidence="1 2">
    <name type="scientific">Spirosoma rhododendri</name>
    <dbReference type="NCBI Taxonomy" id="2728024"/>
    <lineage>
        <taxon>Bacteria</taxon>
        <taxon>Pseudomonadati</taxon>
        <taxon>Bacteroidota</taxon>
        <taxon>Cytophagia</taxon>
        <taxon>Cytophagales</taxon>
        <taxon>Cytophagaceae</taxon>
        <taxon>Spirosoma</taxon>
    </lineage>
</organism>
<dbReference type="RefSeq" id="WP_169552047.1">
    <property type="nucleotide sequence ID" value="NZ_CP051677.1"/>
</dbReference>
<accession>A0A7L5DU16</accession>
<dbReference type="KEGG" id="srho:HH216_17975"/>
<name>A0A7L5DU16_9BACT</name>
<evidence type="ECO:0000313" key="2">
    <source>
        <dbReference type="Proteomes" id="UP000501128"/>
    </source>
</evidence>
<protein>
    <recommendedName>
        <fullName evidence="3">SGNH/GDSL hydrolase family protein</fullName>
    </recommendedName>
</protein>
<evidence type="ECO:0000313" key="1">
    <source>
        <dbReference type="EMBL" id="QJD80088.1"/>
    </source>
</evidence>
<dbReference type="AlphaFoldDB" id="A0A7L5DU16"/>
<dbReference type="SUPFAM" id="SSF52266">
    <property type="entry name" value="SGNH hydrolase"/>
    <property type="match status" value="1"/>
</dbReference>